<evidence type="ECO:0000313" key="3">
    <source>
        <dbReference type="Proteomes" id="UP001595868"/>
    </source>
</evidence>
<protein>
    <submittedName>
        <fullName evidence="2">DUF742 domain-containing protein</fullName>
    </submittedName>
</protein>
<name>A0ABV8KEN1_9ACTN</name>
<dbReference type="Pfam" id="PF05331">
    <property type="entry name" value="DUF742"/>
    <property type="match status" value="1"/>
</dbReference>
<proteinExistence type="predicted"/>
<organism evidence="2 3">
    <name type="scientific">Micromonospora zhanjiangensis</name>
    <dbReference type="NCBI Taxonomy" id="1522057"/>
    <lineage>
        <taxon>Bacteria</taxon>
        <taxon>Bacillati</taxon>
        <taxon>Actinomycetota</taxon>
        <taxon>Actinomycetes</taxon>
        <taxon>Micromonosporales</taxon>
        <taxon>Micromonosporaceae</taxon>
        <taxon>Micromonospora</taxon>
    </lineage>
</organism>
<gene>
    <name evidence="2" type="ORF">ACFOX0_00870</name>
</gene>
<comment type="caution">
    <text evidence="2">The sequence shown here is derived from an EMBL/GenBank/DDBJ whole genome shotgun (WGS) entry which is preliminary data.</text>
</comment>
<sequence length="163" mass="17000">MTAPSAEPPGPEPQVRIRPYLRAPAAGGPIPATPTDGDRPTGDDGPPAPPGLRPFVLTSGRVACIDPKIGVETQVTAREPDPSRPATALAELTPELRGIVTLCGEPLSVAEISARLRLHLGVTKILVGDLRAAGHLDVHTSDVEPSLDPDIIMRVIDGLRAIS</sequence>
<feature type="region of interest" description="Disordered" evidence="1">
    <location>
        <begin position="1"/>
        <end position="55"/>
    </location>
</feature>
<feature type="compositionally biased region" description="Low complexity" evidence="1">
    <location>
        <begin position="23"/>
        <end position="35"/>
    </location>
</feature>
<evidence type="ECO:0000256" key="1">
    <source>
        <dbReference type="SAM" id="MobiDB-lite"/>
    </source>
</evidence>
<accession>A0ABV8KEN1</accession>
<dbReference type="RefSeq" id="WP_377541432.1">
    <property type="nucleotide sequence ID" value="NZ_JBHSBN010000001.1"/>
</dbReference>
<dbReference type="PANTHER" id="PTHR36221">
    <property type="entry name" value="DUF742 DOMAIN-CONTAINING PROTEIN"/>
    <property type="match status" value="1"/>
</dbReference>
<keyword evidence="3" id="KW-1185">Reference proteome</keyword>
<dbReference type="PANTHER" id="PTHR36221:SF1">
    <property type="entry name" value="DUF742 DOMAIN-CONTAINING PROTEIN"/>
    <property type="match status" value="1"/>
</dbReference>
<dbReference type="EMBL" id="JBHSBN010000001">
    <property type="protein sequence ID" value="MFC4104493.1"/>
    <property type="molecule type" value="Genomic_DNA"/>
</dbReference>
<dbReference type="InterPro" id="IPR007995">
    <property type="entry name" value="DUF742"/>
</dbReference>
<evidence type="ECO:0000313" key="2">
    <source>
        <dbReference type="EMBL" id="MFC4104493.1"/>
    </source>
</evidence>
<reference evidence="3" key="1">
    <citation type="journal article" date="2019" name="Int. J. Syst. Evol. Microbiol.">
        <title>The Global Catalogue of Microorganisms (GCM) 10K type strain sequencing project: providing services to taxonomists for standard genome sequencing and annotation.</title>
        <authorList>
            <consortium name="The Broad Institute Genomics Platform"/>
            <consortium name="The Broad Institute Genome Sequencing Center for Infectious Disease"/>
            <person name="Wu L."/>
            <person name="Ma J."/>
        </authorList>
    </citation>
    <scope>NUCLEOTIDE SEQUENCE [LARGE SCALE GENOMIC DNA]</scope>
    <source>
        <strain evidence="3">2902at01</strain>
    </source>
</reference>
<dbReference type="Proteomes" id="UP001595868">
    <property type="component" value="Unassembled WGS sequence"/>
</dbReference>
<feature type="compositionally biased region" description="Pro residues" evidence="1">
    <location>
        <begin position="1"/>
        <end position="12"/>
    </location>
</feature>